<evidence type="ECO:0000256" key="1">
    <source>
        <dbReference type="ARBA" id="ARBA00004651"/>
    </source>
</evidence>
<proteinExistence type="inferred from homology"/>
<dbReference type="Proteomes" id="UP000007797">
    <property type="component" value="Unassembled WGS sequence"/>
</dbReference>
<evidence type="ECO:0000256" key="7">
    <source>
        <dbReference type="ARBA" id="ARBA00024041"/>
    </source>
</evidence>
<organism evidence="10 11">
    <name type="scientific">Cavenderia fasciculata</name>
    <name type="common">Slime mold</name>
    <name type="synonym">Dictyostelium fasciculatum</name>
    <dbReference type="NCBI Taxonomy" id="261658"/>
    <lineage>
        <taxon>Eukaryota</taxon>
        <taxon>Amoebozoa</taxon>
        <taxon>Evosea</taxon>
        <taxon>Eumycetozoa</taxon>
        <taxon>Dictyostelia</taxon>
        <taxon>Acytosteliales</taxon>
        <taxon>Cavenderiaceae</taxon>
        <taxon>Cavenderia</taxon>
    </lineage>
</organism>
<protein>
    <recommendedName>
        <fullName evidence="12">Amino acid/polyamine transporter I</fullName>
    </recommendedName>
</protein>
<feature type="transmembrane region" description="Helical" evidence="9">
    <location>
        <begin position="52"/>
        <end position="73"/>
    </location>
</feature>
<gene>
    <name evidence="10" type="ORF">DFA_08631</name>
</gene>
<keyword evidence="3" id="KW-1003">Cell membrane</keyword>
<dbReference type="PANTHER" id="PTHR45826">
    <property type="entry name" value="POLYAMINE TRANSPORTER PUT1"/>
    <property type="match status" value="1"/>
</dbReference>
<dbReference type="OrthoDB" id="16230at2759"/>
<dbReference type="GO" id="GO:0005886">
    <property type="term" value="C:plasma membrane"/>
    <property type="evidence" value="ECO:0007669"/>
    <property type="project" value="UniProtKB-SubCell"/>
</dbReference>
<evidence type="ECO:0000313" key="10">
    <source>
        <dbReference type="EMBL" id="EGG17635.1"/>
    </source>
</evidence>
<keyword evidence="2" id="KW-0813">Transport</keyword>
<evidence type="ECO:0008006" key="12">
    <source>
        <dbReference type="Google" id="ProtNLM"/>
    </source>
</evidence>
<feature type="transmembrane region" description="Helical" evidence="9">
    <location>
        <begin position="326"/>
        <end position="346"/>
    </location>
</feature>
<feature type="transmembrane region" description="Helical" evidence="9">
    <location>
        <begin position="182"/>
        <end position="199"/>
    </location>
</feature>
<keyword evidence="4 9" id="KW-0812">Transmembrane</keyword>
<evidence type="ECO:0000256" key="3">
    <source>
        <dbReference type="ARBA" id="ARBA00022475"/>
    </source>
</evidence>
<dbReference type="Gene3D" id="1.20.1740.10">
    <property type="entry name" value="Amino acid/polyamine transporter I"/>
    <property type="match status" value="1"/>
</dbReference>
<keyword evidence="5 9" id="KW-1133">Transmembrane helix</keyword>
<dbReference type="OMA" id="WGFQEAW"/>
<comment type="similarity">
    <text evidence="7">Belongs to the amino acid-polyamine-organocation (APC) superfamily. Polyamine:cation symporter (PHS) (TC 2.A.3.12) family.</text>
</comment>
<dbReference type="Pfam" id="PF13520">
    <property type="entry name" value="AA_permease_2"/>
    <property type="match status" value="1"/>
</dbReference>
<feature type="transmembrane region" description="Helical" evidence="9">
    <location>
        <begin position="403"/>
        <end position="422"/>
    </location>
</feature>
<feature type="region of interest" description="Disordered" evidence="8">
    <location>
        <begin position="524"/>
        <end position="564"/>
    </location>
</feature>
<evidence type="ECO:0000256" key="8">
    <source>
        <dbReference type="SAM" id="MobiDB-lite"/>
    </source>
</evidence>
<dbReference type="RefSeq" id="XP_004356119.1">
    <property type="nucleotide sequence ID" value="XM_004356066.1"/>
</dbReference>
<comment type="subcellular location">
    <subcellularLocation>
        <location evidence="1">Cell membrane</location>
        <topology evidence="1">Multi-pass membrane protein</topology>
    </subcellularLocation>
</comment>
<evidence type="ECO:0000256" key="6">
    <source>
        <dbReference type="ARBA" id="ARBA00023136"/>
    </source>
</evidence>
<keyword evidence="6 9" id="KW-0472">Membrane</keyword>
<feature type="transmembrane region" description="Helical" evidence="9">
    <location>
        <begin position="443"/>
        <end position="461"/>
    </location>
</feature>
<evidence type="ECO:0000256" key="9">
    <source>
        <dbReference type="SAM" id="Phobius"/>
    </source>
</evidence>
<sequence>MSSANYNEHHLSSGHMIGDYGGGRNYDEEKAPLIQSGAHGHGHGEDGKPPRVLSFISLLAIAYFCVSGGPYGIEGTVAVAPPAYVLLFTFLLPFFWSLPLGMITAELSNLGSGEDGGCSLWAEKAFGGEMSVLLGFFSWVANTVDLSLYPVLFVQYLSNAFDGTRYENDTWGGNLENCSNCSWFLAFLVIVVVVLSNLWGAENVGIVSNVLAVILLAPFVIMVGMGIDKVNLGFIFNAQGGFSAWRDVDLGTLIATIVWSFSGFDAIGQLAGEVKNPAKNYPLGVITVLIITIVTYLLPLLVGIQASQDWVNWQDGQFSSIAMQIGGLWLGVFMSIGGMASSLGLFNCNLCTVSRNLYSMSVRGYLPKQLSKLLPRRGTPFVSILLTAFFVGVLVMLPFNSILSLDMTMYSLVVILECIIYIKMYIFNPDIPRPYRAFKNRPSLIIVCMPIVVACVLIYTTPSTTKWHSSIAVAIGLILMAVTYIMRKRRERNQLSIADINNHSDSSPTSAFSINAASTADETSPFINKSTNTQNNQNNNGNSSSSFFNRNRTVGNDGEGVDQY</sequence>
<evidence type="ECO:0000256" key="4">
    <source>
        <dbReference type="ARBA" id="ARBA00022692"/>
    </source>
</evidence>
<feature type="transmembrane region" description="Helical" evidence="9">
    <location>
        <begin position="206"/>
        <end position="227"/>
    </location>
</feature>
<dbReference type="InterPro" id="IPR002293">
    <property type="entry name" value="AA/rel_permease1"/>
</dbReference>
<reference evidence="11" key="1">
    <citation type="journal article" date="2011" name="Genome Res.">
        <title>Phylogeny-wide analysis of social amoeba genomes highlights ancient origins for complex intercellular communication.</title>
        <authorList>
            <person name="Heidel A.J."/>
            <person name="Lawal H.M."/>
            <person name="Felder M."/>
            <person name="Schilde C."/>
            <person name="Helps N.R."/>
            <person name="Tunggal B."/>
            <person name="Rivero F."/>
            <person name="John U."/>
            <person name="Schleicher M."/>
            <person name="Eichinger L."/>
            <person name="Platzer M."/>
            <person name="Noegel A.A."/>
            <person name="Schaap P."/>
            <person name="Gloeckner G."/>
        </authorList>
    </citation>
    <scope>NUCLEOTIDE SEQUENCE [LARGE SCALE GENOMIC DNA]</scope>
    <source>
        <strain evidence="11">SH3</strain>
    </source>
</reference>
<keyword evidence="11" id="KW-1185">Reference proteome</keyword>
<feature type="compositionally biased region" description="Low complexity" evidence="8">
    <location>
        <begin position="528"/>
        <end position="552"/>
    </location>
</feature>
<feature type="transmembrane region" description="Helical" evidence="9">
    <location>
        <begin position="79"/>
        <end position="98"/>
    </location>
</feature>
<evidence type="ECO:0000313" key="11">
    <source>
        <dbReference type="Proteomes" id="UP000007797"/>
    </source>
</evidence>
<dbReference type="GeneID" id="14868807"/>
<dbReference type="PANTHER" id="PTHR45826:SF2">
    <property type="entry name" value="AMINO ACID TRANSPORTER"/>
    <property type="match status" value="1"/>
</dbReference>
<dbReference type="STRING" id="1054147.F4Q3C5"/>
<feature type="transmembrane region" description="Helical" evidence="9">
    <location>
        <begin position="132"/>
        <end position="152"/>
    </location>
</feature>
<feature type="transmembrane region" description="Helical" evidence="9">
    <location>
        <begin position="250"/>
        <end position="271"/>
    </location>
</feature>
<evidence type="ECO:0000256" key="2">
    <source>
        <dbReference type="ARBA" id="ARBA00022448"/>
    </source>
</evidence>
<feature type="transmembrane region" description="Helical" evidence="9">
    <location>
        <begin position="378"/>
        <end position="397"/>
    </location>
</feature>
<dbReference type="AlphaFoldDB" id="F4Q3C5"/>
<accession>F4Q3C5</accession>
<dbReference type="InterPro" id="IPR044566">
    <property type="entry name" value="RMV1-like"/>
</dbReference>
<dbReference type="GO" id="GO:0015203">
    <property type="term" value="F:polyamine transmembrane transporter activity"/>
    <property type="evidence" value="ECO:0007669"/>
    <property type="project" value="UniProtKB-ARBA"/>
</dbReference>
<name>F4Q3C5_CACFS</name>
<evidence type="ECO:0000256" key="5">
    <source>
        <dbReference type="ARBA" id="ARBA00022989"/>
    </source>
</evidence>
<dbReference type="EMBL" id="GL883021">
    <property type="protein sequence ID" value="EGG17635.1"/>
    <property type="molecule type" value="Genomic_DNA"/>
</dbReference>
<dbReference type="KEGG" id="dfa:DFA_08631"/>
<feature type="transmembrane region" description="Helical" evidence="9">
    <location>
        <begin position="467"/>
        <end position="486"/>
    </location>
</feature>
<feature type="transmembrane region" description="Helical" evidence="9">
    <location>
        <begin position="283"/>
        <end position="306"/>
    </location>
</feature>